<keyword evidence="4 11" id="KW-0812">Transmembrane</keyword>
<dbReference type="SUPFAM" id="SSF56784">
    <property type="entry name" value="HAD-like"/>
    <property type="match status" value="1"/>
</dbReference>
<dbReference type="GO" id="GO:0016887">
    <property type="term" value="F:ATP hydrolysis activity"/>
    <property type="evidence" value="ECO:0007669"/>
    <property type="project" value="InterPro"/>
</dbReference>
<dbReference type="InterPro" id="IPR018303">
    <property type="entry name" value="ATPase_P-typ_P_site"/>
</dbReference>
<dbReference type="GO" id="GO:0043682">
    <property type="term" value="F:P-type divalent copper transporter activity"/>
    <property type="evidence" value="ECO:0007669"/>
    <property type="project" value="TreeGrafter"/>
</dbReference>
<accession>A0A3B0T0C8</accession>
<dbReference type="InterPro" id="IPR023299">
    <property type="entry name" value="ATPase_P-typ_cyto_dom_N"/>
</dbReference>
<feature type="transmembrane region" description="Helical" evidence="11">
    <location>
        <begin position="42"/>
        <end position="60"/>
    </location>
</feature>
<feature type="transmembrane region" description="Helical" evidence="11">
    <location>
        <begin position="222"/>
        <end position="245"/>
    </location>
</feature>
<dbReference type="PANTHER" id="PTHR43520:SF8">
    <property type="entry name" value="P-TYPE CU(+) TRANSPORTER"/>
    <property type="match status" value="1"/>
</dbReference>
<evidence type="ECO:0000256" key="11">
    <source>
        <dbReference type="SAM" id="Phobius"/>
    </source>
</evidence>
<feature type="non-terminal residue" evidence="13">
    <location>
        <position position="456"/>
    </location>
</feature>
<evidence type="ECO:0000256" key="7">
    <source>
        <dbReference type="ARBA" id="ARBA00022840"/>
    </source>
</evidence>
<organism evidence="13">
    <name type="scientific">hydrothermal vent metagenome</name>
    <dbReference type="NCBI Taxonomy" id="652676"/>
    <lineage>
        <taxon>unclassified sequences</taxon>
        <taxon>metagenomes</taxon>
        <taxon>ecological metagenomes</taxon>
    </lineage>
</organism>
<dbReference type="NCBIfam" id="TIGR01494">
    <property type="entry name" value="ATPase_P-type"/>
    <property type="match status" value="1"/>
</dbReference>
<dbReference type="NCBIfam" id="TIGR01525">
    <property type="entry name" value="ATPase-IB_hvy"/>
    <property type="match status" value="1"/>
</dbReference>
<comment type="similarity">
    <text evidence="2">Belongs to the cation transport ATPase (P-type) (TC 3.A.3) family. Type IB subfamily.</text>
</comment>
<evidence type="ECO:0000259" key="12">
    <source>
        <dbReference type="Pfam" id="PF00122"/>
    </source>
</evidence>
<evidence type="ECO:0000256" key="5">
    <source>
        <dbReference type="ARBA" id="ARBA00022723"/>
    </source>
</evidence>
<dbReference type="SUPFAM" id="SSF81653">
    <property type="entry name" value="Calcium ATPase, transduction domain A"/>
    <property type="match status" value="1"/>
</dbReference>
<dbReference type="GO" id="GO:0005524">
    <property type="term" value="F:ATP binding"/>
    <property type="evidence" value="ECO:0007669"/>
    <property type="project" value="UniProtKB-KW"/>
</dbReference>
<sequence length="456" mass="47624">AFKHRSANMYTLVATGISAAWLYSTTALLFPGLFPEERLRDVFFDVTAVVTALVVLGMALEIRARAKTSEALKKLIGMQAKTARVVRGGEEIDIPIDAVVVGDVIVVRPGEKIPVDGRVVSGASAVDESMVTGEPIPTEKTEGDTVIGSTINKTGSFRFEATRVGKDTMLSQIIQMVRDAQGSKAPIQRTVDKVAGYFVPAVMIVAVLTFMTWYTFGPSPALLYAVITTVTVLVIACPCALGLATPTSLMVGIGKGAENGILIKSGDALETAHRITTVVLDKTGTVTMGKPSLTDVIALGSVDEDTLLVLAASAEKVSEHPLGEAIVAGAKDRGLTLSEPETFLATPGHGIEGTVNGRMVVLGNLKYMSEKGVAAGAAESILERLADEGKTAMVIGVDGGLGGVIAVADTIKADSVAAIRRMHELGLEVAMLTGDNVRTARAIGTKVGIDRILAEV</sequence>
<evidence type="ECO:0000256" key="9">
    <source>
        <dbReference type="ARBA" id="ARBA00022989"/>
    </source>
</evidence>
<evidence type="ECO:0000256" key="6">
    <source>
        <dbReference type="ARBA" id="ARBA00022741"/>
    </source>
</evidence>
<keyword evidence="13" id="KW-0378">Hydrolase</keyword>
<dbReference type="PANTHER" id="PTHR43520">
    <property type="entry name" value="ATP7, ISOFORM B"/>
    <property type="match status" value="1"/>
</dbReference>
<dbReference type="GO" id="GO:0005886">
    <property type="term" value="C:plasma membrane"/>
    <property type="evidence" value="ECO:0007669"/>
    <property type="project" value="UniProtKB-SubCell"/>
</dbReference>
<reference evidence="13" key="1">
    <citation type="submission" date="2018-06" db="EMBL/GenBank/DDBJ databases">
        <authorList>
            <person name="Zhirakovskaya E."/>
        </authorList>
    </citation>
    <scope>NUCLEOTIDE SEQUENCE</scope>
</reference>
<dbReference type="PROSITE" id="PS00154">
    <property type="entry name" value="ATPASE_E1_E2"/>
    <property type="match status" value="1"/>
</dbReference>
<dbReference type="SUPFAM" id="SSF81660">
    <property type="entry name" value="Metal cation-transporting ATPase, ATP-binding domain N"/>
    <property type="match status" value="1"/>
</dbReference>
<evidence type="ECO:0000256" key="3">
    <source>
        <dbReference type="ARBA" id="ARBA00022475"/>
    </source>
</evidence>
<keyword evidence="6" id="KW-0547">Nucleotide-binding</keyword>
<feature type="transmembrane region" description="Helical" evidence="11">
    <location>
        <begin position="194"/>
        <end position="216"/>
    </location>
</feature>
<dbReference type="EMBL" id="UOEK01000599">
    <property type="protein sequence ID" value="VAW09523.1"/>
    <property type="molecule type" value="Genomic_DNA"/>
</dbReference>
<dbReference type="Pfam" id="PF00702">
    <property type="entry name" value="Hydrolase"/>
    <property type="match status" value="1"/>
</dbReference>
<evidence type="ECO:0000256" key="10">
    <source>
        <dbReference type="ARBA" id="ARBA00023136"/>
    </source>
</evidence>
<feature type="non-terminal residue" evidence="13">
    <location>
        <position position="1"/>
    </location>
</feature>
<dbReference type="InterPro" id="IPR001757">
    <property type="entry name" value="P_typ_ATPase"/>
</dbReference>
<dbReference type="InterPro" id="IPR023298">
    <property type="entry name" value="ATPase_P-typ_TM_dom_sf"/>
</dbReference>
<gene>
    <name evidence="13" type="ORF">MNBD_ACTINO02-1210</name>
</gene>
<dbReference type="AlphaFoldDB" id="A0A3B0T0C8"/>
<dbReference type="FunFam" id="2.70.150.10:FF:000020">
    <property type="entry name" value="Copper-exporting P-type ATPase A"/>
    <property type="match status" value="1"/>
</dbReference>
<keyword evidence="10 11" id="KW-0472">Membrane</keyword>
<dbReference type="InterPro" id="IPR036412">
    <property type="entry name" value="HAD-like_sf"/>
</dbReference>
<keyword evidence="8" id="KW-1278">Translocase</keyword>
<name>A0A3B0T0C8_9ZZZZ</name>
<dbReference type="InterPro" id="IPR059000">
    <property type="entry name" value="ATPase_P-type_domA"/>
</dbReference>
<dbReference type="InterPro" id="IPR027256">
    <property type="entry name" value="P-typ_ATPase_IB"/>
</dbReference>
<dbReference type="SUPFAM" id="SSF81665">
    <property type="entry name" value="Calcium ATPase, transmembrane domain M"/>
    <property type="match status" value="1"/>
</dbReference>
<keyword evidence="9 11" id="KW-1133">Transmembrane helix</keyword>
<dbReference type="PRINTS" id="PR00119">
    <property type="entry name" value="CATATPASE"/>
</dbReference>
<dbReference type="Gene3D" id="2.70.150.10">
    <property type="entry name" value="Calcium-transporting ATPase, cytoplasmic transduction domain A"/>
    <property type="match status" value="1"/>
</dbReference>
<dbReference type="NCBIfam" id="TIGR01511">
    <property type="entry name" value="ATPase-IB1_Cu"/>
    <property type="match status" value="1"/>
</dbReference>
<comment type="subcellular location">
    <subcellularLocation>
        <location evidence="1">Cell membrane</location>
        <topology evidence="1">Multi-pass membrane protein</topology>
    </subcellularLocation>
</comment>
<feature type="transmembrane region" description="Helical" evidence="11">
    <location>
        <begin position="12"/>
        <end position="30"/>
    </location>
</feature>
<dbReference type="GO" id="GO:0005507">
    <property type="term" value="F:copper ion binding"/>
    <property type="evidence" value="ECO:0007669"/>
    <property type="project" value="TreeGrafter"/>
</dbReference>
<evidence type="ECO:0000256" key="1">
    <source>
        <dbReference type="ARBA" id="ARBA00004651"/>
    </source>
</evidence>
<dbReference type="Gene3D" id="3.40.50.1000">
    <property type="entry name" value="HAD superfamily/HAD-like"/>
    <property type="match status" value="1"/>
</dbReference>
<dbReference type="Pfam" id="PF00122">
    <property type="entry name" value="E1-E2_ATPase"/>
    <property type="match status" value="1"/>
</dbReference>
<dbReference type="InterPro" id="IPR008250">
    <property type="entry name" value="ATPase_P-typ_transduc_dom_A_sf"/>
</dbReference>
<keyword evidence="3" id="KW-1003">Cell membrane</keyword>
<keyword evidence="7" id="KW-0067">ATP-binding</keyword>
<dbReference type="InterPro" id="IPR023214">
    <property type="entry name" value="HAD_sf"/>
</dbReference>
<evidence type="ECO:0000256" key="4">
    <source>
        <dbReference type="ARBA" id="ARBA00022692"/>
    </source>
</evidence>
<dbReference type="GO" id="GO:0055070">
    <property type="term" value="P:copper ion homeostasis"/>
    <property type="evidence" value="ECO:0007669"/>
    <property type="project" value="TreeGrafter"/>
</dbReference>
<dbReference type="Gene3D" id="3.40.1110.10">
    <property type="entry name" value="Calcium-transporting ATPase, cytoplasmic domain N"/>
    <property type="match status" value="1"/>
</dbReference>
<evidence type="ECO:0000256" key="8">
    <source>
        <dbReference type="ARBA" id="ARBA00022967"/>
    </source>
</evidence>
<evidence type="ECO:0000256" key="2">
    <source>
        <dbReference type="ARBA" id="ARBA00006024"/>
    </source>
</evidence>
<proteinExistence type="inferred from homology"/>
<protein>
    <submittedName>
        <fullName evidence="13">Lead, cadmium, zinc and mercury transporting ATPase Copper-translocating P-type ATPase</fullName>
        <ecNumber evidence="13">3.6.3.3</ecNumber>
        <ecNumber evidence="13">3.6.3.4</ecNumber>
    </submittedName>
</protein>
<feature type="domain" description="P-type ATPase A" evidence="12">
    <location>
        <begin position="78"/>
        <end position="177"/>
    </location>
</feature>
<keyword evidence="5" id="KW-0479">Metal-binding</keyword>
<evidence type="ECO:0000313" key="13">
    <source>
        <dbReference type="EMBL" id="VAW09523.1"/>
    </source>
</evidence>
<dbReference type="EC" id="3.6.3.4" evidence="13"/>
<dbReference type="EC" id="3.6.3.3" evidence="13"/>